<dbReference type="Proteomes" id="UP001146351">
    <property type="component" value="Unassembled WGS sequence"/>
</dbReference>
<name>A0A9W9IBZ2_9EURO</name>
<feature type="compositionally biased region" description="Polar residues" evidence="1">
    <location>
        <begin position="22"/>
        <end position="34"/>
    </location>
</feature>
<reference evidence="2" key="1">
    <citation type="submission" date="2022-11" db="EMBL/GenBank/DDBJ databases">
        <authorList>
            <person name="Petersen C."/>
        </authorList>
    </citation>
    <scope>NUCLEOTIDE SEQUENCE</scope>
    <source>
        <strain evidence="2">IBT 21917</strain>
    </source>
</reference>
<accession>A0A9W9IBZ2</accession>
<feature type="region of interest" description="Disordered" evidence="1">
    <location>
        <begin position="346"/>
        <end position="412"/>
    </location>
</feature>
<feature type="compositionally biased region" description="Low complexity" evidence="1">
    <location>
        <begin position="578"/>
        <end position="592"/>
    </location>
</feature>
<feature type="compositionally biased region" description="Polar residues" evidence="1">
    <location>
        <begin position="485"/>
        <end position="498"/>
    </location>
</feature>
<feature type="compositionally biased region" description="Pro residues" evidence="1">
    <location>
        <begin position="717"/>
        <end position="730"/>
    </location>
</feature>
<feature type="compositionally biased region" description="Polar residues" evidence="1">
    <location>
        <begin position="770"/>
        <end position="791"/>
    </location>
</feature>
<feature type="region of interest" description="Disordered" evidence="1">
    <location>
        <begin position="1"/>
        <end position="160"/>
    </location>
</feature>
<dbReference type="OrthoDB" id="1749473at2759"/>
<protein>
    <recommendedName>
        <fullName evidence="4">PH domain-containing protein</fullName>
    </recommendedName>
</protein>
<feature type="compositionally biased region" description="Basic and acidic residues" evidence="1">
    <location>
        <begin position="346"/>
        <end position="357"/>
    </location>
</feature>
<organism evidence="2 3">
    <name type="scientific">Penicillium capsulatum</name>
    <dbReference type="NCBI Taxonomy" id="69766"/>
    <lineage>
        <taxon>Eukaryota</taxon>
        <taxon>Fungi</taxon>
        <taxon>Dikarya</taxon>
        <taxon>Ascomycota</taxon>
        <taxon>Pezizomycotina</taxon>
        <taxon>Eurotiomycetes</taxon>
        <taxon>Eurotiomycetidae</taxon>
        <taxon>Eurotiales</taxon>
        <taxon>Aspergillaceae</taxon>
        <taxon>Penicillium</taxon>
    </lineage>
</organism>
<feature type="compositionally biased region" description="Polar residues" evidence="1">
    <location>
        <begin position="428"/>
        <end position="459"/>
    </location>
</feature>
<feature type="compositionally biased region" description="Basic and acidic residues" evidence="1">
    <location>
        <begin position="757"/>
        <end position="766"/>
    </location>
</feature>
<feature type="compositionally biased region" description="Polar residues" evidence="1">
    <location>
        <begin position="66"/>
        <end position="76"/>
    </location>
</feature>
<feature type="compositionally biased region" description="Basic and acidic residues" evidence="1">
    <location>
        <begin position="196"/>
        <end position="215"/>
    </location>
</feature>
<dbReference type="AlphaFoldDB" id="A0A9W9IBZ2"/>
<comment type="caution">
    <text evidence="2">The sequence shown here is derived from an EMBL/GenBank/DDBJ whole genome shotgun (WGS) entry which is preliminary data.</text>
</comment>
<proteinExistence type="predicted"/>
<feature type="region of interest" description="Disordered" evidence="1">
    <location>
        <begin position="428"/>
        <end position="791"/>
    </location>
</feature>
<gene>
    <name evidence="2" type="ORF">N7492_005466</name>
</gene>
<evidence type="ECO:0008006" key="4">
    <source>
        <dbReference type="Google" id="ProtNLM"/>
    </source>
</evidence>
<evidence type="ECO:0000313" key="2">
    <source>
        <dbReference type="EMBL" id="KAJ5172873.1"/>
    </source>
</evidence>
<feature type="region of interest" description="Disordered" evidence="1">
    <location>
        <begin position="194"/>
        <end position="216"/>
    </location>
</feature>
<evidence type="ECO:0000256" key="1">
    <source>
        <dbReference type="SAM" id="MobiDB-lite"/>
    </source>
</evidence>
<sequence length="791" mass="85371">MISPPEPPSSIGERRGHPLAPLQTNFSRPTAAQLQSQPQPRVQRPRPSDYSSTNGSEGPVPLQSPVRRQSSKTSLRSLFGRDKASRAGAAPEPLVEIEESHPTQVATASDPLSPALTSPRTMPSTPTLASPTTPRPRATLKTSRSKTNDSNPPQDQYGWKPPPLFQAYPQSYKHGCLSAPAMSADSILRLHGAAGKAEDGRALKQEETKKREQRERKHLRTLSGTINRVEWTNKIFVLATTGYILQYAGEGKHDRLPEKMLQLGPQSVAFASDAIPGKHWVVQVSHNPEADSGPATTESSKSRLGLFGFGRSNARRLARSFLLVFDNPDSMISWLMAIREEIENRGGPKLTTEKHSEEDDPVPQLRSKSSARQMVKKDPHRISSLFLQAQHLRSPDEEDDGQSVSGMTWQSRRSSYVSVNRRSIIESRSGSVSTGWTENTPLTTGSDAQASSFTSTNAPGSPPMANSVPVPEEPMPEIDPVYTRSPPTSSHGNRQSLYGSPKPQGVPLAFRAEPAPYGQSPPTVPETLVRSASPPAPNFSVPSFSKKFVPRQGSTTVAQYPSAGSGVLRRGESKTDMSGSSISSPPQSPTYSAASSRHTDSAESSTIAREGQPRRVLRPSNSEDGLSRAVRAGHGGPNFPRVPHGAYETSPPPSRPLSLVGRPGMGPQAISEPQIRTAPPPAEPTPRIRLPAVHTDTQNAQSMSRRKSMPGLVIGPPSAPPPNCPLPKIPSPIIAQGAPSWSATSPSADRFYQSPQIRDHMQDRRKSGISPGTPSGPNKLTRSAARQSRML</sequence>
<evidence type="ECO:0000313" key="3">
    <source>
        <dbReference type="Proteomes" id="UP001146351"/>
    </source>
</evidence>
<reference evidence="2" key="2">
    <citation type="journal article" date="2023" name="IMA Fungus">
        <title>Comparative genomic study of the Penicillium genus elucidates a diverse pangenome and 15 lateral gene transfer events.</title>
        <authorList>
            <person name="Petersen C."/>
            <person name="Sorensen T."/>
            <person name="Nielsen M.R."/>
            <person name="Sondergaard T.E."/>
            <person name="Sorensen J.L."/>
            <person name="Fitzpatrick D.A."/>
            <person name="Frisvad J.C."/>
            <person name="Nielsen K.L."/>
        </authorList>
    </citation>
    <scope>NUCLEOTIDE SEQUENCE</scope>
    <source>
        <strain evidence="2">IBT 21917</strain>
    </source>
</reference>
<dbReference type="EMBL" id="JAPQKO010000003">
    <property type="protein sequence ID" value="KAJ5172873.1"/>
    <property type="molecule type" value="Genomic_DNA"/>
</dbReference>
<feature type="compositionally biased region" description="Low complexity" evidence="1">
    <location>
        <begin position="123"/>
        <end position="140"/>
    </location>
</feature>
<keyword evidence="3" id="KW-1185">Reference proteome</keyword>